<keyword evidence="2" id="KW-1185">Reference proteome</keyword>
<dbReference type="RefSeq" id="WP_193191879.1">
    <property type="nucleotide sequence ID" value="NZ_JACZFR010000025.1"/>
</dbReference>
<organism evidence="1 2">
    <name type="scientific">Microbulbifer taiwanensis</name>
    <dbReference type="NCBI Taxonomy" id="986746"/>
    <lineage>
        <taxon>Bacteria</taxon>
        <taxon>Pseudomonadati</taxon>
        <taxon>Pseudomonadota</taxon>
        <taxon>Gammaproteobacteria</taxon>
        <taxon>Cellvibrionales</taxon>
        <taxon>Microbulbiferaceae</taxon>
        <taxon>Microbulbifer</taxon>
    </lineage>
</organism>
<accession>A0ABW1YJ89</accession>
<reference evidence="2" key="1">
    <citation type="journal article" date="2019" name="Int. J. Syst. Evol. Microbiol.">
        <title>The Global Catalogue of Microorganisms (GCM) 10K type strain sequencing project: providing services to taxonomists for standard genome sequencing and annotation.</title>
        <authorList>
            <consortium name="The Broad Institute Genomics Platform"/>
            <consortium name="The Broad Institute Genome Sequencing Center for Infectious Disease"/>
            <person name="Wu L."/>
            <person name="Ma J."/>
        </authorList>
    </citation>
    <scope>NUCLEOTIDE SEQUENCE [LARGE SCALE GENOMIC DNA]</scope>
    <source>
        <strain evidence="2">CGMCC 1.13718</strain>
    </source>
</reference>
<gene>
    <name evidence="1" type="ORF">ACFQBM_05855</name>
</gene>
<proteinExistence type="predicted"/>
<name>A0ABW1YJ89_9GAMM</name>
<sequence>MQKELRICEYFRGGVGADDLREISESDYGCGVDDNLGALKKILSSGKIPKVLEWKPREVLALGHWADYREKGKEKIVRVFFCSYVLLAASEHRESAGYLEGQVENMIISIDSAAMLGEQELSMLYEFFVQVVEIIYLDDWEEDYLYFYLSIYIYWPCC</sequence>
<dbReference type="EMBL" id="JBHSVR010000001">
    <property type="protein sequence ID" value="MFC6632793.1"/>
    <property type="molecule type" value="Genomic_DNA"/>
</dbReference>
<comment type="caution">
    <text evidence="1">The sequence shown here is derived from an EMBL/GenBank/DDBJ whole genome shotgun (WGS) entry which is preliminary data.</text>
</comment>
<protein>
    <submittedName>
        <fullName evidence="1">Uncharacterized protein</fullName>
    </submittedName>
</protein>
<evidence type="ECO:0000313" key="1">
    <source>
        <dbReference type="EMBL" id="MFC6632793.1"/>
    </source>
</evidence>
<dbReference type="Proteomes" id="UP001596425">
    <property type="component" value="Unassembled WGS sequence"/>
</dbReference>
<evidence type="ECO:0000313" key="2">
    <source>
        <dbReference type="Proteomes" id="UP001596425"/>
    </source>
</evidence>